<evidence type="ECO:0000313" key="1">
    <source>
        <dbReference type="EMBL" id="AAQ96391.1"/>
    </source>
</evidence>
<proteinExistence type="predicted"/>
<dbReference type="RefSeq" id="YP_025121.1">
    <property type="nucleotide sequence ID" value="NC_005905.1"/>
</dbReference>
<keyword evidence="2" id="KW-1185">Reference proteome</keyword>
<dbReference type="Proteomes" id="UP000243697">
    <property type="component" value="Segment"/>
</dbReference>
<reference evidence="1 2" key="1">
    <citation type="journal article" date="2004" name="J. Virol.">
        <title>Sequence analysis of the genome of the Neodiprion sertifer nucleopolyhedrovirus.</title>
        <authorList>
            <person name="Garcia-Maruniak A."/>
            <person name="Maruniak J.E."/>
            <person name="Zanotto P.M."/>
            <person name="Doumbouya A.E."/>
            <person name="Liu J.C."/>
            <person name="Merritt T.M."/>
            <person name="Lanoie J.S."/>
        </authorList>
    </citation>
    <scope>NUCLEOTIDE SEQUENCE [LARGE SCALE GENOMIC DNA]</scope>
</reference>
<organism evidence="1 2">
    <name type="scientific">Neodiprion sertifer nucleopolyhedrovirus</name>
    <dbReference type="NCBI Taxonomy" id="111874"/>
    <lineage>
        <taxon>Viruses</taxon>
        <taxon>Viruses incertae sedis</taxon>
        <taxon>Naldaviricetes</taxon>
        <taxon>Lefavirales</taxon>
        <taxon>Baculoviridae</taxon>
        <taxon>Gammabaculovirus</taxon>
        <taxon>Gammabaculovirus nesertiferis</taxon>
    </lineage>
</organism>
<dbReference type="KEGG" id="vg:7871766"/>
<dbReference type="GeneID" id="7871766"/>
<evidence type="ECO:0000313" key="2">
    <source>
        <dbReference type="Proteomes" id="UP000243697"/>
    </source>
</evidence>
<protein>
    <submittedName>
        <fullName evidence="1">Uncharacterized protein</fullName>
    </submittedName>
</protein>
<dbReference type="EMBL" id="AY430810">
    <property type="protein sequence ID" value="AAQ96391.1"/>
    <property type="molecule type" value="Genomic_DNA"/>
</dbReference>
<sequence>MSDSPVFNRSSSRNRRRFNLSLPRAQVVLQRIDDMPDIMALDHQELNQRKSLIFYLFK</sequence>
<accession>Q6JKE6</accession>
<name>Q6JKE6_9CBAC</name>